<dbReference type="PANTHER" id="PTHR42941">
    <property type="entry name" value="SLL1037 PROTEIN"/>
    <property type="match status" value="1"/>
</dbReference>
<evidence type="ECO:0000256" key="1">
    <source>
        <dbReference type="SAM" id="Phobius"/>
    </source>
</evidence>
<dbReference type="Pfam" id="PF16868">
    <property type="entry name" value="NMT1_3"/>
    <property type="match status" value="1"/>
</dbReference>
<dbReference type="PANTHER" id="PTHR42941:SF1">
    <property type="entry name" value="SLL1037 PROTEIN"/>
    <property type="match status" value="1"/>
</dbReference>
<dbReference type="Proteomes" id="UP001596472">
    <property type="component" value="Unassembled WGS sequence"/>
</dbReference>
<organism evidence="2 3">
    <name type="scientific">Haloferula chungangensis</name>
    <dbReference type="NCBI Taxonomy" id="1048331"/>
    <lineage>
        <taxon>Bacteria</taxon>
        <taxon>Pseudomonadati</taxon>
        <taxon>Verrucomicrobiota</taxon>
        <taxon>Verrucomicrobiia</taxon>
        <taxon>Verrucomicrobiales</taxon>
        <taxon>Verrucomicrobiaceae</taxon>
        <taxon>Haloferula</taxon>
    </lineage>
</organism>
<accession>A0ABW2LEG2</accession>
<protein>
    <submittedName>
        <fullName evidence="2">TAXI family TRAP transporter solute-binding subunit</fullName>
    </submittedName>
</protein>
<dbReference type="Gene3D" id="3.40.190.10">
    <property type="entry name" value="Periplasmic binding protein-like II"/>
    <property type="match status" value="2"/>
</dbReference>
<evidence type="ECO:0000313" key="2">
    <source>
        <dbReference type="EMBL" id="MFC7339171.1"/>
    </source>
</evidence>
<keyword evidence="1" id="KW-0812">Transmembrane</keyword>
<comment type="caution">
    <text evidence="2">The sequence shown here is derived from an EMBL/GenBank/DDBJ whole genome shotgun (WGS) entry which is preliminary data.</text>
</comment>
<name>A0ABW2LEG2_9BACT</name>
<keyword evidence="1" id="KW-1133">Transmembrane helix</keyword>
<gene>
    <name evidence="2" type="ORF">ACFQY0_18400</name>
</gene>
<reference evidence="3" key="1">
    <citation type="journal article" date="2019" name="Int. J. Syst. Evol. Microbiol.">
        <title>The Global Catalogue of Microorganisms (GCM) 10K type strain sequencing project: providing services to taxonomists for standard genome sequencing and annotation.</title>
        <authorList>
            <consortium name="The Broad Institute Genomics Platform"/>
            <consortium name="The Broad Institute Genome Sequencing Center for Infectious Disease"/>
            <person name="Wu L."/>
            <person name="Ma J."/>
        </authorList>
    </citation>
    <scope>NUCLEOTIDE SEQUENCE [LARGE SCALE GENOMIC DNA]</scope>
    <source>
        <strain evidence="3">CGMCC 4.1467</strain>
    </source>
</reference>
<keyword evidence="3" id="KW-1185">Reference proteome</keyword>
<proteinExistence type="predicted"/>
<dbReference type="NCBIfam" id="TIGR02122">
    <property type="entry name" value="TRAP_TAXI"/>
    <property type="match status" value="1"/>
</dbReference>
<dbReference type="EMBL" id="JBHTBS010000013">
    <property type="protein sequence ID" value="MFC7339171.1"/>
    <property type="molecule type" value="Genomic_DNA"/>
</dbReference>
<keyword evidence="1" id="KW-0472">Membrane</keyword>
<dbReference type="RefSeq" id="WP_379715470.1">
    <property type="nucleotide sequence ID" value="NZ_JBHTBS010000013.1"/>
</dbReference>
<dbReference type="InterPro" id="IPR011852">
    <property type="entry name" value="TRAP_TAXI"/>
</dbReference>
<sequence>MTSPKPYAALTITFAALLLGLMVFALIKSSRRTELKLSAGQSGGIYNPIATSIAQLIEQADSDIRIEVLESDGSAENATRLSQGTADLALLQNDSPGDDSIRSLVPLRTGALHFLARKDARISSLGELEGRKVGVGLATSGSHRLVTELLHHFEVDLDKVELRPLTIQAASKQLREGEIDALLMVIGFKTDVIDQVIASGEVEFVPIGRHAGPGSVIEGFRLTNPFVEPWLIPRYCYAMPHGNLPGVPDEAIPTLAVRTVLVARQDVPNPVARQITKLVIENRNRLTRMHRDLPLMEDKLDHSKFQFPLHPGATQYYNRNEPGFLLRYAEVIGLLASFLFTSYGLIRTGRRWLLQRQKDRIDAYYSELNRLLDHMLKPMTLDQVRGVEVQLHRIRSTALDLLSRERLLPDESFRIFQTLLAEASAQARAKRQEAKPQPAGPQSD</sequence>
<dbReference type="SUPFAM" id="SSF53850">
    <property type="entry name" value="Periplasmic binding protein-like II"/>
    <property type="match status" value="1"/>
</dbReference>
<evidence type="ECO:0000313" key="3">
    <source>
        <dbReference type="Proteomes" id="UP001596472"/>
    </source>
</evidence>
<feature type="transmembrane region" description="Helical" evidence="1">
    <location>
        <begin position="325"/>
        <end position="346"/>
    </location>
</feature>